<dbReference type="OrthoDB" id="4730252at2"/>
<reference evidence="1 2" key="1">
    <citation type="journal article" date="2011" name="J. Bacteriol.">
        <title>Complete genome sequence of a novel clinical isolate, the nontuberculous Mycobacterium strain JDM601.</title>
        <authorList>
            <person name="Zhang Z.Y."/>
            <person name="Sun Z.Q."/>
            <person name="Wang Z.L."/>
            <person name="Wen Z.L."/>
            <person name="Sun Q.W."/>
            <person name="Zhu Z.Q."/>
            <person name="Song Y.Z."/>
            <person name="Zhao J.W."/>
            <person name="Wang H.H."/>
            <person name="Zhang S.L."/>
            <person name="Guo X.K."/>
        </authorList>
    </citation>
    <scope>NUCLEOTIDE SEQUENCE [LARGE SCALE GENOMIC DNA]</scope>
    <source>
        <strain evidence="1 2">JDM601</strain>
    </source>
</reference>
<dbReference type="KEGG" id="mjd:JDM601_3252"/>
<dbReference type="STRING" id="875328.JDM601_3252"/>
<gene>
    <name evidence="1" type="ordered locus">JDM601_3252</name>
</gene>
<keyword evidence="2" id="KW-1185">Reference proteome</keyword>
<dbReference type="HOGENOM" id="CLU_703626_0_0_11"/>
<dbReference type="EMBL" id="CP002329">
    <property type="protein sequence ID" value="AEF37252.1"/>
    <property type="molecule type" value="Genomic_DNA"/>
</dbReference>
<evidence type="ECO:0000313" key="2">
    <source>
        <dbReference type="Proteomes" id="UP000009224"/>
    </source>
</evidence>
<dbReference type="eggNOG" id="ENOG5031GBU">
    <property type="taxonomic scope" value="Bacteria"/>
</dbReference>
<dbReference type="AlphaFoldDB" id="F5YXP8"/>
<name>F5YXP8_MYCSD</name>
<dbReference type="NCBIfam" id="NF033942">
    <property type="entry name" value="GjpA"/>
    <property type="match status" value="1"/>
</dbReference>
<organism evidence="1 2">
    <name type="scientific">Mycolicibacter sinensis (strain JDM601)</name>
    <name type="common">Mycobacterium sinense</name>
    <dbReference type="NCBI Taxonomy" id="875328"/>
    <lineage>
        <taxon>Bacteria</taxon>
        <taxon>Bacillati</taxon>
        <taxon>Actinomycetota</taxon>
        <taxon>Actinomycetes</taxon>
        <taxon>Mycobacteriales</taxon>
        <taxon>Mycobacteriaceae</taxon>
        <taxon>Mycolicibacter</taxon>
    </lineage>
</organism>
<dbReference type="Proteomes" id="UP000009224">
    <property type="component" value="Chromosome"/>
</dbReference>
<accession>F5YXP8</accession>
<dbReference type="InterPro" id="IPR049934">
    <property type="entry name" value="GjpA-like"/>
</dbReference>
<sequence>MNPTLRPYITAGVALVGAGMITVTPAATPLLEAHVIHDVALTADIDFTGAWTDAFNTAQANFEVLQTVTQDANNALSEALSNADLSNLNFEELGAALTFLDGDQKTFLNPLTEWTLNGAGQDGDATVDATHALLYGILTNQGGAIAPDLFPTIPEPVPDIINFLSSPLAGVLIGALGPSIAPWVALFNSIEAISADLGGDTPDTTAALQELVNIPANMFNGLLNGATLNLDALIPALADGDLLPLPEGTEITSLSFAFGGLLTPGLVGADPGDLSFFGDAVPGGGSIFNSLGLGLSITDPLPLDLPVLAHGVGLAGAMAGLQQAIAEFLGGDLVFDPPDDVVPDAGLATDFDLGSIVADLFGGAS</sequence>
<proteinExistence type="predicted"/>
<evidence type="ECO:0000313" key="1">
    <source>
        <dbReference type="EMBL" id="AEF37252.1"/>
    </source>
</evidence>
<protein>
    <submittedName>
        <fullName evidence="1">Uncharacterized protein</fullName>
    </submittedName>
</protein>
<dbReference type="RefSeq" id="WP_013830181.1">
    <property type="nucleotide sequence ID" value="NC_015576.1"/>
</dbReference>